<dbReference type="InterPro" id="IPR041222">
    <property type="entry name" value="PriA_3primeBD"/>
</dbReference>
<dbReference type="Gene3D" id="3.40.1440.60">
    <property type="entry name" value="PriA, 3(prime) DNA-binding domain"/>
    <property type="match status" value="1"/>
</dbReference>
<dbReference type="Pfam" id="PF17764">
    <property type="entry name" value="PriA_3primeBD"/>
    <property type="match status" value="1"/>
</dbReference>
<dbReference type="PANTHER" id="PTHR30580">
    <property type="entry name" value="PRIMOSOMAL PROTEIN N"/>
    <property type="match status" value="1"/>
</dbReference>
<feature type="binding site" evidence="8">
    <location>
        <position position="537"/>
    </location>
    <ligand>
        <name>Zn(2+)</name>
        <dbReference type="ChEBI" id="CHEBI:29105"/>
        <label>2</label>
    </ligand>
</feature>
<feature type="binding site" evidence="8">
    <location>
        <position position="568"/>
    </location>
    <ligand>
        <name>Zn(2+)</name>
        <dbReference type="ChEBI" id="CHEBI:29105"/>
        <label>1</label>
    </ligand>
</feature>
<feature type="domain" description="Primosomal protein N' 3' DNA-binding" evidence="9">
    <location>
        <begin position="8"/>
        <end position="105"/>
    </location>
</feature>
<reference evidence="12" key="1">
    <citation type="journal article" date="2019" name="Int. J. Syst. Evol. Microbiol.">
        <title>The Global Catalogue of Microorganisms (GCM) 10K type strain sequencing project: providing services to taxonomists for standard genome sequencing and annotation.</title>
        <authorList>
            <consortium name="The Broad Institute Genomics Platform"/>
            <consortium name="The Broad Institute Genome Sequencing Center for Infectious Disease"/>
            <person name="Wu L."/>
            <person name="Ma J."/>
        </authorList>
    </citation>
    <scope>NUCLEOTIDE SEQUENCE [LARGE SCALE GENOMIC DNA]</scope>
    <source>
        <strain evidence="12">CGMCC 4.7357</strain>
    </source>
</reference>
<feature type="binding site" evidence="8">
    <location>
        <position position="531"/>
    </location>
    <ligand>
        <name>Zn(2+)</name>
        <dbReference type="ChEBI" id="CHEBI:29105"/>
        <label>1</label>
    </ligand>
</feature>
<keyword evidence="7 8" id="KW-0238">DNA-binding</keyword>
<keyword evidence="6 8" id="KW-0067">ATP-binding</keyword>
<evidence type="ECO:0000313" key="11">
    <source>
        <dbReference type="EMBL" id="MFC4665562.1"/>
    </source>
</evidence>
<feature type="binding site" evidence="8">
    <location>
        <position position="571"/>
    </location>
    <ligand>
        <name>Zn(2+)</name>
        <dbReference type="ChEBI" id="CHEBI:29105"/>
        <label>1</label>
    </ligand>
</feature>
<accession>A0ABV9K618</accession>
<dbReference type="InterPro" id="IPR027417">
    <property type="entry name" value="P-loop_NTPase"/>
</dbReference>
<dbReference type="RefSeq" id="WP_380077815.1">
    <property type="nucleotide sequence ID" value="NZ_JBHSGO010000048.1"/>
</dbReference>
<keyword evidence="5 8" id="KW-0862">Zinc</keyword>
<evidence type="ECO:0000256" key="1">
    <source>
        <dbReference type="ARBA" id="ARBA00022515"/>
    </source>
</evidence>
<dbReference type="Gene3D" id="3.40.50.300">
    <property type="entry name" value="P-loop containing nucleotide triphosphate hydrolases"/>
    <property type="match status" value="2"/>
</dbReference>
<evidence type="ECO:0000256" key="8">
    <source>
        <dbReference type="HAMAP-Rule" id="MF_00983"/>
    </source>
</evidence>
<dbReference type="PANTHER" id="PTHR30580:SF0">
    <property type="entry name" value="PRIMOSOMAL PROTEIN N"/>
    <property type="match status" value="1"/>
</dbReference>
<feature type="domain" description="PriA DNA helicase Cys-rich region (CRR)" evidence="10">
    <location>
        <begin position="537"/>
        <end position="562"/>
    </location>
</feature>
<proteinExistence type="inferred from homology"/>
<comment type="similarity">
    <text evidence="8">Belongs to the helicase family. PriA subfamily.</text>
</comment>
<dbReference type="Pfam" id="PF18319">
    <property type="entry name" value="Zn_ribbon_PriA"/>
    <property type="match status" value="1"/>
</dbReference>
<keyword evidence="3 8" id="KW-0479">Metal-binding</keyword>
<comment type="subunit">
    <text evidence="8">Component of the replication restart primosome.</text>
</comment>
<feature type="binding site" evidence="8">
    <location>
        <position position="555"/>
    </location>
    <ligand>
        <name>Zn(2+)</name>
        <dbReference type="ChEBI" id="CHEBI:29105"/>
        <label>2</label>
    </ligand>
</feature>
<evidence type="ECO:0000256" key="2">
    <source>
        <dbReference type="ARBA" id="ARBA00022705"/>
    </source>
</evidence>
<dbReference type="InterPro" id="IPR040498">
    <property type="entry name" value="PriA_CRR"/>
</dbReference>
<keyword evidence="2 8" id="KW-0235">DNA replication</keyword>
<evidence type="ECO:0000256" key="4">
    <source>
        <dbReference type="ARBA" id="ARBA00022741"/>
    </source>
</evidence>
<feature type="binding site" evidence="8">
    <location>
        <position position="558"/>
    </location>
    <ligand>
        <name>Zn(2+)</name>
        <dbReference type="ChEBI" id="CHEBI:29105"/>
        <label>2</label>
    </ligand>
</feature>
<dbReference type="HAMAP" id="MF_00983">
    <property type="entry name" value="PriA"/>
    <property type="match status" value="1"/>
</dbReference>
<gene>
    <name evidence="8 11" type="primary">priA</name>
    <name evidence="11" type="ORF">ACFO3G_02870</name>
</gene>
<evidence type="ECO:0000256" key="5">
    <source>
        <dbReference type="ARBA" id="ARBA00022833"/>
    </source>
</evidence>
<comment type="caution">
    <text evidence="11">The sequence shown here is derived from an EMBL/GenBank/DDBJ whole genome shotgun (WGS) entry which is preliminary data.</text>
</comment>
<keyword evidence="1 8" id="KW-0639">Primosome</keyword>
<feature type="binding site" evidence="8">
    <location>
        <position position="540"/>
    </location>
    <ligand>
        <name>Zn(2+)</name>
        <dbReference type="ChEBI" id="CHEBI:29105"/>
        <label>2</label>
    </ligand>
</feature>
<dbReference type="EMBL" id="JBHSGO010000048">
    <property type="protein sequence ID" value="MFC4665562.1"/>
    <property type="molecule type" value="Genomic_DNA"/>
</dbReference>
<organism evidence="11 12">
    <name type="scientific">Falsiporphyromonas endometrii</name>
    <dbReference type="NCBI Taxonomy" id="1387297"/>
    <lineage>
        <taxon>Bacteria</taxon>
        <taxon>Pseudomonadati</taxon>
        <taxon>Bacteroidota</taxon>
        <taxon>Bacteroidia</taxon>
        <taxon>Bacteroidales</taxon>
        <taxon>Porphyromonadaceae</taxon>
        <taxon>Falsiporphyromonas</taxon>
    </lineage>
</organism>
<keyword evidence="12" id="KW-1185">Reference proteome</keyword>
<evidence type="ECO:0000259" key="10">
    <source>
        <dbReference type="Pfam" id="PF18319"/>
    </source>
</evidence>
<evidence type="ECO:0000256" key="3">
    <source>
        <dbReference type="ARBA" id="ARBA00022723"/>
    </source>
</evidence>
<comment type="function">
    <text evidence="8">Initiates the restart of stalled replication forks, which reloads the replicative helicase on sites other than the origin of replication. Recognizes and binds to abandoned replication forks and remodels them to uncover a helicase loading site. Promotes assembly of the primosome at these replication forks.</text>
</comment>
<dbReference type="Proteomes" id="UP001596020">
    <property type="component" value="Unassembled WGS sequence"/>
</dbReference>
<comment type="caution">
    <text evidence="8">As this protein does not have any detectable helicase domains, it probably does not have helicase activity.</text>
</comment>
<protein>
    <recommendedName>
        <fullName evidence="8">Probable replication restart protein PriA</fullName>
    </recommendedName>
    <alternativeName>
        <fullName evidence="8">Putative ATP-dependent DNA helicase PriA</fullName>
    </alternativeName>
</protein>
<comment type="cofactor">
    <cofactor evidence="8">
        <name>Zn(2+)</name>
        <dbReference type="ChEBI" id="CHEBI:29105"/>
    </cofactor>
    <text evidence="8">Binds 2 zinc ions per subunit.</text>
</comment>
<evidence type="ECO:0000256" key="6">
    <source>
        <dbReference type="ARBA" id="ARBA00022840"/>
    </source>
</evidence>
<dbReference type="NCBIfam" id="TIGR00595">
    <property type="entry name" value="priA"/>
    <property type="match status" value="1"/>
</dbReference>
<dbReference type="SUPFAM" id="SSF52540">
    <property type="entry name" value="P-loop containing nucleoside triphosphate hydrolases"/>
    <property type="match status" value="2"/>
</dbReference>
<name>A0ABV9K618_9PORP</name>
<evidence type="ECO:0000259" key="9">
    <source>
        <dbReference type="Pfam" id="PF17764"/>
    </source>
</evidence>
<sequence>MNHRFATIAIPLAVDGAFHYGIPQDLSEKIQVGMRAVVSFGAKRFYTGIVTGISQDCPTSIKDIKEVLLLPDERPIVSLSDIAFWNWLATYYMCTLGEVLRAALPAALLPESRTEVIYNEEFVEEIALNDLELQIISILTSEKKASLSLDAIQKKLNRPAISAFTHLISYGAIKLKEDISSRIKKLPKERVVRIAAPFNESDSSLNSLLNDLKRAPRQVELIEKIMEHIFLKELDLNSYLSVDLICNQNTSLRGAMNALLKKGVLEDLYRTPQPEIEKTHIYQPLQPYTDNKDIAPITGLCSVLYKQNIEEKEEIIIDLIHRELSCGKQVLCITPEANRPYSDNDLIGKLKQKFHSYLRVYNSRLSEGKKLSLWQELIQTEAPLILVGARSSLFLPLNNPGLIIVDQDQDYGMKQQDPAPRYHTRDAAICLAQIKGAHALIASETPSAETLYNLNTDKWKSIVPYIPERVEMPPIEVIDLDKLYRQKRLQSDNLVSPQLEQDIKDALDRHERILLIQNRRGYSPYIKCKSCNTRISCPHCSVSLTYHKGTNLMMCHYCGYTMSVPKICPQCHNPEHTLTPFDFGSERVEEEISQLFPKAKVVRIDADILQSKKKMEDIMFQIDMGEVDILVGTQIIAGMPIWDNISLIGVMRLDNILAFPDFRAHERAYQLLYQLALRTHRQAKTGGVKAKIVLQTKDPQHPFIDELKSGDYNEFIMGQLEERNLCEFPPFTRMTIIIIKCKDKMITHRTAGLMTNMLRSYMPQVTIDMRIPSIERVELMYIREIVVRRKANQYSEERTAFGRVIQEIKLRYPDSKRCRIYFDVDPL</sequence>
<feature type="binding site" evidence="8">
    <location>
        <position position="528"/>
    </location>
    <ligand>
        <name>Zn(2+)</name>
        <dbReference type="ChEBI" id="CHEBI:29105"/>
        <label>1</label>
    </ligand>
</feature>
<evidence type="ECO:0000313" key="12">
    <source>
        <dbReference type="Proteomes" id="UP001596020"/>
    </source>
</evidence>
<dbReference type="InterPro" id="IPR005259">
    <property type="entry name" value="PriA"/>
</dbReference>
<keyword evidence="4 8" id="KW-0547">Nucleotide-binding</keyword>
<evidence type="ECO:0000256" key="7">
    <source>
        <dbReference type="ARBA" id="ARBA00023125"/>
    </source>
</evidence>
<dbReference type="InterPro" id="IPR042115">
    <property type="entry name" value="PriA_3primeBD_sf"/>
</dbReference>